<protein>
    <submittedName>
        <fullName evidence="2">Carboxymethylenebutenolidase</fullName>
    </submittedName>
</protein>
<sequence length="251" mass="26894">MRSMRPFIEIPAADGTAEAVVARPDDQPHPGILLCIDALGLRARIEEMADRIASWGYIVLAPNTMYRSGTAAETTPRTDLRIPEERAAYGAVAAPYLAALDGPAMERDTPHYVAALRALDGVTDGPIGVTGYCMGAKFATRVAGLEPSVAACGGFHGARLATDEPDSPHLRLVSATAEFVYGHADKDQSMPPESVALLDRTLAEHGLTATTAVYPDAPHGYTMTDTASHQQAGEDRHWRELRELFDRTLGA</sequence>
<organism evidence="2 3">
    <name type="scientific">Janibacter indicus</name>
    <dbReference type="NCBI Taxonomy" id="857417"/>
    <lineage>
        <taxon>Bacteria</taxon>
        <taxon>Bacillati</taxon>
        <taxon>Actinomycetota</taxon>
        <taxon>Actinomycetes</taxon>
        <taxon>Micrococcales</taxon>
        <taxon>Intrasporangiaceae</taxon>
        <taxon>Janibacter</taxon>
    </lineage>
</organism>
<dbReference type="AlphaFoldDB" id="A0A1W1YP37"/>
<evidence type="ECO:0000259" key="1">
    <source>
        <dbReference type="Pfam" id="PF01738"/>
    </source>
</evidence>
<dbReference type="OrthoDB" id="3208682at2"/>
<dbReference type="GO" id="GO:0016787">
    <property type="term" value="F:hydrolase activity"/>
    <property type="evidence" value="ECO:0007669"/>
    <property type="project" value="InterPro"/>
</dbReference>
<dbReference type="Gene3D" id="3.40.50.1820">
    <property type="entry name" value="alpha/beta hydrolase"/>
    <property type="match status" value="1"/>
</dbReference>
<gene>
    <name evidence="2" type="ORF">SAMN06296429_102225</name>
</gene>
<evidence type="ECO:0000313" key="2">
    <source>
        <dbReference type="EMBL" id="SMC37914.1"/>
    </source>
</evidence>
<dbReference type="SUPFAM" id="SSF53474">
    <property type="entry name" value="alpha/beta-Hydrolases"/>
    <property type="match status" value="1"/>
</dbReference>
<accession>A0A1W1YP37</accession>
<proteinExistence type="predicted"/>
<dbReference type="PANTHER" id="PTHR46623:SF10">
    <property type="entry name" value="CARBOXYMETHYLENEBUTENOLIDASE HOMOLOG"/>
    <property type="match status" value="1"/>
</dbReference>
<dbReference type="Pfam" id="PF01738">
    <property type="entry name" value="DLH"/>
    <property type="match status" value="1"/>
</dbReference>
<reference evidence="2 3" key="1">
    <citation type="submission" date="2017-04" db="EMBL/GenBank/DDBJ databases">
        <authorList>
            <person name="Afonso C.L."/>
            <person name="Miller P.J."/>
            <person name="Scott M.A."/>
            <person name="Spackman E."/>
            <person name="Goraichik I."/>
            <person name="Dimitrov K.M."/>
            <person name="Suarez D.L."/>
            <person name="Swayne D.E."/>
        </authorList>
    </citation>
    <scope>NUCLEOTIDE SEQUENCE [LARGE SCALE GENOMIC DNA]</scope>
    <source>
        <strain evidence="2 3">CGMCC 1.12511</strain>
    </source>
</reference>
<dbReference type="Proteomes" id="UP000192634">
    <property type="component" value="Unassembled WGS sequence"/>
</dbReference>
<evidence type="ECO:0000313" key="3">
    <source>
        <dbReference type="Proteomes" id="UP000192634"/>
    </source>
</evidence>
<feature type="domain" description="Dienelactone hydrolase" evidence="1">
    <location>
        <begin position="18"/>
        <end position="247"/>
    </location>
</feature>
<dbReference type="InterPro" id="IPR029058">
    <property type="entry name" value="AB_hydrolase_fold"/>
</dbReference>
<dbReference type="InterPro" id="IPR051049">
    <property type="entry name" value="Dienelactone_hydrolase-like"/>
</dbReference>
<dbReference type="EMBL" id="FWXN01000002">
    <property type="protein sequence ID" value="SMC37914.1"/>
    <property type="molecule type" value="Genomic_DNA"/>
</dbReference>
<name>A0A1W1YP37_9MICO</name>
<dbReference type="InterPro" id="IPR002925">
    <property type="entry name" value="Dienelactn_hydro"/>
</dbReference>
<dbReference type="PANTHER" id="PTHR46623">
    <property type="entry name" value="CARBOXYMETHYLENEBUTENOLIDASE-RELATED"/>
    <property type="match status" value="1"/>
</dbReference>